<comment type="caution">
    <text evidence="12">Lacks conserved residue(s) required for the propagation of feature annotation.</text>
</comment>
<dbReference type="Proteomes" id="UP001589748">
    <property type="component" value="Unassembled WGS sequence"/>
</dbReference>
<proteinExistence type="inferred from homology"/>
<feature type="binding site" evidence="12">
    <location>
        <position position="277"/>
    </location>
    <ligand>
        <name>K(+)</name>
        <dbReference type="ChEBI" id="CHEBI:29103"/>
    </ligand>
</feature>
<comment type="activity regulation">
    <text evidence="12">Activated by a monovalent cation that binds near, but not in, the active site. The most likely occupant of the site in vivo is potassium. Ion binding induces a conformational change that may alter substrate affinity.</text>
</comment>
<feature type="binding site" evidence="12">
    <location>
        <position position="311"/>
    </location>
    <ligand>
        <name>K(+)</name>
        <dbReference type="ChEBI" id="CHEBI:29103"/>
    </ligand>
</feature>
<comment type="function">
    <text evidence="12">Catalyzes the phosphorylation of ribose at O-5 in a reaction requiring ATP and magnesium. The resulting D-ribose-5-phosphate can then be used either for sythesis of nucleotides, histidine, and tryptophan, or as a component of the pentose phosphate pathway.</text>
</comment>
<dbReference type="CDD" id="cd01174">
    <property type="entry name" value="ribokinase"/>
    <property type="match status" value="1"/>
</dbReference>
<feature type="binding site" evidence="12">
    <location>
        <position position="320"/>
    </location>
    <ligand>
        <name>K(+)</name>
        <dbReference type="ChEBI" id="CHEBI:29103"/>
    </ligand>
</feature>
<dbReference type="PANTHER" id="PTHR10584">
    <property type="entry name" value="SUGAR KINASE"/>
    <property type="match status" value="1"/>
</dbReference>
<evidence type="ECO:0000256" key="6">
    <source>
        <dbReference type="ARBA" id="ARBA00022741"/>
    </source>
</evidence>
<feature type="binding site" evidence="12">
    <location>
        <position position="316"/>
    </location>
    <ligand>
        <name>K(+)</name>
        <dbReference type="ChEBI" id="CHEBI:29103"/>
    </ligand>
</feature>
<feature type="binding site" evidence="12">
    <location>
        <position position="281"/>
    </location>
    <ligand>
        <name>substrate</name>
    </ligand>
</feature>
<reference evidence="14 15" key="1">
    <citation type="submission" date="2024-09" db="EMBL/GenBank/DDBJ databases">
        <authorList>
            <person name="Sun Q."/>
            <person name="Mori K."/>
        </authorList>
    </citation>
    <scope>NUCLEOTIDE SEQUENCE [LARGE SCALE GENOMIC DNA]</scope>
    <source>
        <strain evidence="14 15">TISTR 1856</strain>
    </source>
</reference>
<comment type="cofactor">
    <cofactor evidence="12">
        <name>Mg(2+)</name>
        <dbReference type="ChEBI" id="CHEBI:18420"/>
    </cofactor>
    <text evidence="12">Requires a divalent cation, most likely magnesium in vivo, as an electrophilic catalyst to aid phosphoryl group transfer. It is the chelate of the metal and the nucleotide that is the actual substrate.</text>
</comment>
<keyword evidence="9 12" id="KW-0460">Magnesium</keyword>
<dbReference type="SUPFAM" id="SSF53613">
    <property type="entry name" value="Ribokinase-like"/>
    <property type="match status" value="1"/>
</dbReference>
<feature type="binding site" evidence="12">
    <location>
        <position position="167"/>
    </location>
    <ligand>
        <name>substrate</name>
    </ligand>
</feature>
<feature type="binding site" evidence="12">
    <location>
        <position position="208"/>
    </location>
    <ligand>
        <name>ATP</name>
        <dbReference type="ChEBI" id="CHEBI:30616"/>
    </ligand>
</feature>
<evidence type="ECO:0000256" key="3">
    <source>
        <dbReference type="ARBA" id="ARBA00016943"/>
    </source>
</evidence>
<comment type="caution">
    <text evidence="14">The sequence shown here is derived from an EMBL/GenBank/DDBJ whole genome shotgun (WGS) entry which is preliminary data.</text>
</comment>
<gene>
    <name evidence="12" type="primary">rbsK</name>
    <name evidence="14" type="ORF">ACFFVI_02385</name>
</gene>
<feature type="binding site" evidence="12">
    <location>
        <begin position="37"/>
        <end position="39"/>
    </location>
    <ligand>
        <name>substrate</name>
    </ligand>
</feature>
<organism evidence="14 15">
    <name type="scientific">Kineococcus gynurae</name>
    <dbReference type="NCBI Taxonomy" id="452979"/>
    <lineage>
        <taxon>Bacteria</taxon>
        <taxon>Bacillati</taxon>
        <taxon>Actinomycetota</taxon>
        <taxon>Actinomycetes</taxon>
        <taxon>Kineosporiales</taxon>
        <taxon>Kineosporiaceae</taxon>
        <taxon>Kineococcus</taxon>
    </lineage>
</organism>
<evidence type="ECO:0000256" key="5">
    <source>
        <dbReference type="ARBA" id="ARBA00022723"/>
    </source>
</evidence>
<dbReference type="InterPro" id="IPR002173">
    <property type="entry name" value="Carboh/pur_kinase_PfkB_CS"/>
</dbReference>
<dbReference type="InterPro" id="IPR029056">
    <property type="entry name" value="Ribokinase-like"/>
</dbReference>
<keyword evidence="12" id="KW-0963">Cytoplasm</keyword>
<keyword evidence="11 12" id="KW-0119">Carbohydrate metabolism</keyword>
<feature type="binding site" evidence="12">
    <location>
        <position position="314"/>
    </location>
    <ligand>
        <name>K(+)</name>
        <dbReference type="ChEBI" id="CHEBI:29103"/>
    </ligand>
</feature>
<comment type="catalytic activity">
    <reaction evidence="12">
        <text>D-ribose + ATP = D-ribose 5-phosphate + ADP + H(+)</text>
        <dbReference type="Rhea" id="RHEA:13697"/>
        <dbReference type="ChEBI" id="CHEBI:15378"/>
        <dbReference type="ChEBI" id="CHEBI:30616"/>
        <dbReference type="ChEBI" id="CHEBI:47013"/>
        <dbReference type="ChEBI" id="CHEBI:78346"/>
        <dbReference type="ChEBI" id="CHEBI:456216"/>
        <dbReference type="EC" id="2.7.1.15"/>
    </reaction>
</comment>
<dbReference type="GO" id="GO:0004747">
    <property type="term" value="F:ribokinase activity"/>
    <property type="evidence" value="ECO:0007669"/>
    <property type="project" value="UniProtKB-EC"/>
</dbReference>
<dbReference type="InterPro" id="IPR017440">
    <property type="entry name" value="Cit_synth/succinyl-CoA_lig_AS"/>
</dbReference>
<comment type="similarity">
    <text evidence="12">Belongs to the carbohydrate kinase PfkB family. Ribokinase subfamily.</text>
</comment>
<feature type="binding site" evidence="12">
    <location>
        <begin position="68"/>
        <end position="72"/>
    </location>
    <ligand>
        <name>substrate</name>
    </ligand>
</feature>
<accession>A0ABV5LP04</accession>
<evidence type="ECO:0000256" key="7">
    <source>
        <dbReference type="ARBA" id="ARBA00022777"/>
    </source>
</evidence>
<comment type="similarity">
    <text evidence="1">Belongs to the carbohydrate kinase pfkB family.</text>
</comment>
<dbReference type="Gene3D" id="3.40.1190.20">
    <property type="match status" value="1"/>
</dbReference>
<feature type="binding site" evidence="12">
    <location>
        <begin position="247"/>
        <end position="252"/>
    </location>
    <ligand>
        <name>ATP</name>
        <dbReference type="ChEBI" id="CHEBI:30616"/>
    </ligand>
</feature>
<dbReference type="InterPro" id="IPR011611">
    <property type="entry name" value="PfkB_dom"/>
</dbReference>
<dbReference type="PRINTS" id="PR00990">
    <property type="entry name" value="RIBOKINASE"/>
</dbReference>
<dbReference type="PROSITE" id="PS00399">
    <property type="entry name" value="SUCCINYL_COA_LIG_2"/>
    <property type="match status" value="1"/>
</dbReference>
<sequence>MDGTERDPEVGAGLHRDSHGRLHAEHVRDVCVVGSINVDLVLELEALPVAGTTTHTAGGVDLARGLGGKGANQAVACARLGRRTAMVGLVGEDDEGERLLAGLRAEALDVSGVGRVPGPSGVAVVLVHDGESTIVVSPGANGRLGAEEVGAATATVAGARVVLLQCEVADEALLAAARLCTGLLVLNPAPARPLPDELLRRADLLVPNTAELAVLAGRDAASGAGAGVEELVGLARTVRPTGTTIVTRGAAGALVVTPGGAVEVEAVAPPGGVVDATAAGDSFVAGLVDGLLAGSGLVEAAGRAARVAAWTVGHAGAAASLPTREDLLDLRPAGSRGEDRA</sequence>
<keyword evidence="15" id="KW-1185">Reference proteome</keyword>
<keyword evidence="6 12" id="KW-0547">Nucleotide-binding</keyword>
<dbReference type="Pfam" id="PF00294">
    <property type="entry name" value="PfkB"/>
    <property type="match status" value="1"/>
</dbReference>
<dbReference type="PROSITE" id="PS00583">
    <property type="entry name" value="PFKB_KINASES_1"/>
    <property type="match status" value="1"/>
</dbReference>
<evidence type="ECO:0000256" key="12">
    <source>
        <dbReference type="HAMAP-Rule" id="MF_01987"/>
    </source>
</evidence>
<evidence type="ECO:0000256" key="4">
    <source>
        <dbReference type="ARBA" id="ARBA00022679"/>
    </source>
</evidence>
<feature type="active site" description="Proton acceptor" evidence="12">
    <location>
        <position position="281"/>
    </location>
</feature>
<dbReference type="PANTHER" id="PTHR10584:SF166">
    <property type="entry name" value="RIBOKINASE"/>
    <property type="match status" value="1"/>
</dbReference>
<evidence type="ECO:0000256" key="8">
    <source>
        <dbReference type="ARBA" id="ARBA00022840"/>
    </source>
</evidence>
<comment type="pathway">
    <text evidence="12">Carbohydrate metabolism; D-ribose degradation; D-ribose 5-phosphate from beta-D-ribopyranose: step 2/2.</text>
</comment>
<keyword evidence="10 12" id="KW-0630">Potassium</keyword>
<evidence type="ECO:0000259" key="13">
    <source>
        <dbReference type="Pfam" id="PF00294"/>
    </source>
</evidence>
<dbReference type="InterPro" id="IPR011877">
    <property type="entry name" value="Ribokinase"/>
</dbReference>
<evidence type="ECO:0000313" key="15">
    <source>
        <dbReference type="Proteomes" id="UP001589748"/>
    </source>
</evidence>
<feature type="binding site" evidence="12">
    <location>
        <begin position="280"/>
        <end position="281"/>
    </location>
    <ligand>
        <name>ATP</name>
        <dbReference type="ChEBI" id="CHEBI:30616"/>
    </ligand>
</feature>
<dbReference type="HAMAP" id="MF_01987">
    <property type="entry name" value="Ribokinase"/>
    <property type="match status" value="1"/>
</dbReference>
<comment type="subcellular location">
    <subcellularLocation>
        <location evidence="12">Cytoplasm</location>
    </subcellularLocation>
</comment>
<evidence type="ECO:0000256" key="9">
    <source>
        <dbReference type="ARBA" id="ARBA00022842"/>
    </source>
</evidence>
<evidence type="ECO:0000256" key="11">
    <source>
        <dbReference type="ARBA" id="ARBA00023277"/>
    </source>
</evidence>
<evidence type="ECO:0000256" key="10">
    <source>
        <dbReference type="ARBA" id="ARBA00022958"/>
    </source>
</evidence>
<feature type="binding site" evidence="12">
    <location>
        <position position="275"/>
    </location>
    <ligand>
        <name>K(+)</name>
        <dbReference type="ChEBI" id="CHEBI:29103"/>
    </ligand>
</feature>
<keyword evidence="4 12" id="KW-0808">Transferase</keyword>
<keyword evidence="7 12" id="KW-0418">Kinase</keyword>
<dbReference type="RefSeq" id="WP_380139883.1">
    <property type="nucleotide sequence ID" value="NZ_JBHLUI010000012.1"/>
</dbReference>
<comment type="subunit">
    <text evidence="12">Homodimer.</text>
</comment>
<dbReference type="EMBL" id="JBHMDM010000001">
    <property type="protein sequence ID" value="MFB9375806.1"/>
    <property type="molecule type" value="Genomic_DNA"/>
</dbReference>
<evidence type="ECO:0000313" key="14">
    <source>
        <dbReference type="EMBL" id="MFB9375806.1"/>
    </source>
</evidence>
<protein>
    <recommendedName>
        <fullName evidence="3 12">Ribokinase</fullName>
        <shortName evidence="12">RK</shortName>
        <ecNumber evidence="2 12">2.7.1.15</ecNumber>
    </recommendedName>
</protein>
<keyword evidence="8 12" id="KW-0067">ATP-binding</keyword>
<dbReference type="EC" id="2.7.1.15" evidence="2 12"/>
<evidence type="ECO:0000256" key="1">
    <source>
        <dbReference type="ARBA" id="ARBA00005380"/>
    </source>
</evidence>
<keyword evidence="5 12" id="KW-0479">Metal-binding</keyword>
<name>A0ABV5LP04_9ACTN</name>
<evidence type="ECO:0000256" key="2">
    <source>
        <dbReference type="ARBA" id="ARBA00012035"/>
    </source>
</evidence>
<dbReference type="InterPro" id="IPR002139">
    <property type="entry name" value="Ribo/fructo_kinase"/>
</dbReference>
<feature type="domain" description="Carbohydrate kinase PfkB" evidence="13">
    <location>
        <begin position="28"/>
        <end position="324"/>
    </location>
</feature>